<organism evidence="2 3">
    <name type="scientific">Actinomycetospora aeridis</name>
    <dbReference type="NCBI Taxonomy" id="3129231"/>
    <lineage>
        <taxon>Bacteria</taxon>
        <taxon>Bacillati</taxon>
        <taxon>Actinomycetota</taxon>
        <taxon>Actinomycetes</taxon>
        <taxon>Pseudonocardiales</taxon>
        <taxon>Pseudonocardiaceae</taxon>
        <taxon>Actinomycetospora</taxon>
    </lineage>
</organism>
<name>A0ABU8NBY7_9PSEU</name>
<dbReference type="EMBL" id="JBBEGL010000009">
    <property type="protein sequence ID" value="MEJ2889917.1"/>
    <property type="molecule type" value="Genomic_DNA"/>
</dbReference>
<evidence type="ECO:0000313" key="2">
    <source>
        <dbReference type="EMBL" id="MEJ2889917.1"/>
    </source>
</evidence>
<dbReference type="RefSeq" id="WP_337717959.1">
    <property type="nucleotide sequence ID" value="NZ_JBBEGL010000009.1"/>
</dbReference>
<protein>
    <submittedName>
        <fullName evidence="2">Uncharacterized protein</fullName>
    </submittedName>
</protein>
<feature type="region of interest" description="Disordered" evidence="1">
    <location>
        <begin position="204"/>
        <end position="229"/>
    </location>
</feature>
<dbReference type="Proteomes" id="UP001370100">
    <property type="component" value="Unassembled WGS sequence"/>
</dbReference>
<accession>A0ABU8NBY7</accession>
<gene>
    <name evidence="2" type="ORF">WCD41_25890</name>
</gene>
<evidence type="ECO:0000313" key="3">
    <source>
        <dbReference type="Proteomes" id="UP001370100"/>
    </source>
</evidence>
<sequence length="229" mass="25145">MEWDAQAAGWLEDALARLRASGLAGLVERTVARVWEANVDRFDPVVAGDTATSLGITASENIRTLLLREDRHAWAERGVLLTSRQQALVLVVDGLEVLIMKAGALDWEGTRWDLASDVRRSAAEDNAKHYEPDVEHQSGQTWWPRLVSAADDRPEELRHLVLVWTGDPVTAVTSGWLGVPYAGPAGSTPWLAVTPVWRHGADDVPRPPEPLIAVPRARPPSDPVLRSRA</sequence>
<keyword evidence="3" id="KW-1185">Reference proteome</keyword>
<proteinExistence type="predicted"/>
<comment type="caution">
    <text evidence="2">The sequence shown here is derived from an EMBL/GenBank/DDBJ whole genome shotgun (WGS) entry which is preliminary data.</text>
</comment>
<reference evidence="2 3" key="1">
    <citation type="submission" date="2024-03" db="EMBL/GenBank/DDBJ databases">
        <title>Actinomycetospora sp. OC33-EN06, a novel actinomycete isolated from wild orchid (Aerides multiflora).</title>
        <authorList>
            <person name="Suriyachadkun C."/>
        </authorList>
    </citation>
    <scope>NUCLEOTIDE SEQUENCE [LARGE SCALE GENOMIC DNA]</scope>
    <source>
        <strain evidence="2 3">OC33-EN06</strain>
    </source>
</reference>
<evidence type="ECO:0000256" key="1">
    <source>
        <dbReference type="SAM" id="MobiDB-lite"/>
    </source>
</evidence>